<dbReference type="Pfam" id="PF00107">
    <property type="entry name" value="ADH_zinc_N"/>
    <property type="match status" value="1"/>
</dbReference>
<dbReference type="RefSeq" id="WP_203384237.1">
    <property type="nucleotide sequence ID" value="NZ_JAENHP010000050.1"/>
</dbReference>
<dbReference type="Pfam" id="PF08240">
    <property type="entry name" value="ADH_N"/>
    <property type="match status" value="1"/>
</dbReference>
<evidence type="ECO:0000259" key="1">
    <source>
        <dbReference type="SMART" id="SM00829"/>
    </source>
</evidence>
<dbReference type="Gene3D" id="3.40.50.720">
    <property type="entry name" value="NAD(P)-binding Rossmann-like Domain"/>
    <property type="match status" value="1"/>
</dbReference>
<protein>
    <submittedName>
        <fullName evidence="2">Zinc-binding dehydrogenase</fullName>
    </submittedName>
</protein>
<dbReference type="InterPro" id="IPR011032">
    <property type="entry name" value="GroES-like_sf"/>
</dbReference>
<dbReference type="Proteomes" id="UP000632138">
    <property type="component" value="Unassembled WGS sequence"/>
</dbReference>
<dbReference type="SUPFAM" id="SSF50129">
    <property type="entry name" value="GroES-like"/>
    <property type="match status" value="1"/>
</dbReference>
<dbReference type="InterPro" id="IPR020843">
    <property type="entry name" value="ER"/>
</dbReference>
<dbReference type="InterPro" id="IPR013149">
    <property type="entry name" value="ADH-like_C"/>
</dbReference>
<reference evidence="2 3" key="1">
    <citation type="submission" date="2021-01" db="EMBL/GenBank/DDBJ databases">
        <title>Actinoplanes sp. nov. LDG1-06 isolated from lichen.</title>
        <authorList>
            <person name="Saeng-In P."/>
            <person name="Phongsopitanun W."/>
            <person name="Kanchanasin P."/>
            <person name="Yuki M."/>
            <person name="Kudo T."/>
            <person name="Ohkuma M."/>
            <person name="Tanasupawat S."/>
        </authorList>
    </citation>
    <scope>NUCLEOTIDE SEQUENCE [LARGE SCALE GENOMIC DNA]</scope>
    <source>
        <strain evidence="2 3">LDG1-06</strain>
    </source>
</reference>
<dbReference type="SUPFAM" id="SSF51735">
    <property type="entry name" value="NAD(P)-binding Rossmann-fold domains"/>
    <property type="match status" value="1"/>
</dbReference>
<dbReference type="SMART" id="SM00829">
    <property type="entry name" value="PKS_ER"/>
    <property type="match status" value="1"/>
</dbReference>
<dbReference type="PANTHER" id="PTHR43677">
    <property type="entry name" value="SHORT-CHAIN DEHYDROGENASE/REDUCTASE"/>
    <property type="match status" value="1"/>
</dbReference>
<evidence type="ECO:0000313" key="3">
    <source>
        <dbReference type="Proteomes" id="UP000632138"/>
    </source>
</evidence>
<gene>
    <name evidence="2" type="ORF">JIG36_51205</name>
</gene>
<dbReference type="PANTHER" id="PTHR43677:SF4">
    <property type="entry name" value="QUINONE OXIDOREDUCTASE-LIKE PROTEIN 2"/>
    <property type="match status" value="1"/>
</dbReference>
<keyword evidence="3" id="KW-1185">Reference proteome</keyword>
<dbReference type="EMBL" id="JAENHP010000050">
    <property type="protein sequence ID" value="MBM2623887.1"/>
    <property type="molecule type" value="Genomic_DNA"/>
</dbReference>
<dbReference type="InterPro" id="IPR051397">
    <property type="entry name" value="Zn-ADH-like_protein"/>
</dbReference>
<dbReference type="Gene3D" id="3.90.180.10">
    <property type="entry name" value="Medium-chain alcohol dehydrogenases, catalytic domain"/>
    <property type="match status" value="1"/>
</dbReference>
<dbReference type="InterPro" id="IPR036291">
    <property type="entry name" value="NAD(P)-bd_dom_sf"/>
</dbReference>
<dbReference type="InterPro" id="IPR013154">
    <property type="entry name" value="ADH-like_N"/>
</dbReference>
<comment type="caution">
    <text evidence="2">The sequence shown here is derived from an EMBL/GenBank/DDBJ whole genome shotgun (WGS) entry which is preliminary data.</text>
</comment>
<organism evidence="2 3">
    <name type="scientific">Paractinoplanes ovalisporus</name>
    <dbReference type="NCBI Taxonomy" id="2810368"/>
    <lineage>
        <taxon>Bacteria</taxon>
        <taxon>Bacillati</taxon>
        <taxon>Actinomycetota</taxon>
        <taxon>Actinomycetes</taxon>
        <taxon>Micromonosporales</taxon>
        <taxon>Micromonosporaceae</taxon>
        <taxon>Paractinoplanes</taxon>
    </lineage>
</organism>
<name>A0ABS2AVI1_9ACTN</name>
<proteinExistence type="predicted"/>
<sequence>MTDTLRYRASPTNMCLAKHLLGRTHNLELSLVKAIQMSETGQADVLRLVELPDPQPGPGEVLVRVEAAGVNFMDIYRRKGLPFDIPTPLPFVPGGELAGTIVALGDGVENLNVGDRVFGQAGPLANGGYAELVAANAAGLFPIPPGMDAESAAGLSVVAVSAAILLTGAARLSAGETVFVPAAAGGLGSYAVQIAKALGATVIAGAGTPEKRRIAIELGADHAVDYRAPGWTDEIKQLTGGRGVDVALEMTGPGHVAETLSVLAPFGRLIGYGYVAEQDHAIDSAALMKSLFNPAPGHELIGFNVGYWYSGRPQASAAAAARVMGWLADGTLTGPQVTTFPLADAADAHTRLERGATIGKVVLIP</sequence>
<feature type="domain" description="Enoyl reductase (ER)" evidence="1">
    <location>
        <begin position="41"/>
        <end position="363"/>
    </location>
</feature>
<evidence type="ECO:0000313" key="2">
    <source>
        <dbReference type="EMBL" id="MBM2623887.1"/>
    </source>
</evidence>
<accession>A0ABS2AVI1</accession>